<proteinExistence type="inferred from homology"/>
<dbReference type="AlphaFoldDB" id="A0A0B4XL70"/>
<dbReference type="Gene3D" id="1.10.10.10">
    <property type="entry name" value="Winged helix-like DNA-binding domain superfamily/Winged helix DNA-binding domain"/>
    <property type="match status" value="1"/>
</dbReference>
<dbReference type="SUPFAM" id="SSF53850">
    <property type="entry name" value="Periplasmic binding protein-like II"/>
    <property type="match status" value="1"/>
</dbReference>
<dbReference type="InterPro" id="IPR005119">
    <property type="entry name" value="LysR_subst-bd"/>
</dbReference>
<dbReference type="EMBL" id="CP004387">
    <property type="protein sequence ID" value="AJD48984.1"/>
    <property type="molecule type" value="Genomic_DNA"/>
</dbReference>
<dbReference type="InterPro" id="IPR036388">
    <property type="entry name" value="WH-like_DNA-bd_sf"/>
</dbReference>
<evidence type="ECO:0000256" key="2">
    <source>
        <dbReference type="ARBA" id="ARBA00023015"/>
    </source>
</evidence>
<dbReference type="STRING" id="391936.S7S_12860"/>
<dbReference type="HOGENOM" id="CLU_039613_16_2_6"/>
<dbReference type="SUPFAM" id="SSF46785">
    <property type="entry name" value="Winged helix' DNA-binding domain"/>
    <property type="match status" value="1"/>
</dbReference>
<evidence type="ECO:0000256" key="3">
    <source>
        <dbReference type="ARBA" id="ARBA00023125"/>
    </source>
</evidence>
<comment type="similarity">
    <text evidence="1">Belongs to the LysR transcriptional regulatory family.</text>
</comment>
<dbReference type="GO" id="GO:0003700">
    <property type="term" value="F:DNA-binding transcription factor activity"/>
    <property type="evidence" value="ECO:0007669"/>
    <property type="project" value="InterPro"/>
</dbReference>
<evidence type="ECO:0000259" key="5">
    <source>
        <dbReference type="PROSITE" id="PS50931"/>
    </source>
</evidence>
<dbReference type="Pfam" id="PF00126">
    <property type="entry name" value="HTH_1"/>
    <property type="match status" value="1"/>
</dbReference>
<evidence type="ECO:0000256" key="4">
    <source>
        <dbReference type="ARBA" id="ARBA00023163"/>
    </source>
</evidence>
<feature type="domain" description="HTH lysR-type" evidence="5">
    <location>
        <begin position="1"/>
        <end position="59"/>
    </location>
</feature>
<dbReference type="GO" id="GO:0006351">
    <property type="term" value="P:DNA-templated transcription"/>
    <property type="evidence" value="ECO:0007669"/>
    <property type="project" value="TreeGrafter"/>
</dbReference>
<keyword evidence="2" id="KW-0805">Transcription regulation</keyword>
<dbReference type="PROSITE" id="PS50931">
    <property type="entry name" value="HTH_LYSR"/>
    <property type="match status" value="1"/>
</dbReference>
<dbReference type="Proteomes" id="UP000006764">
    <property type="component" value="Chromosome"/>
</dbReference>
<evidence type="ECO:0000313" key="7">
    <source>
        <dbReference type="Proteomes" id="UP000006764"/>
    </source>
</evidence>
<dbReference type="PANTHER" id="PTHR30537">
    <property type="entry name" value="HTH-TYPE TRANSCRIPTIONAL REGULATOR"/>
    <property type="match status" value="1"/>
</dbReference>
<protein>
    <submittedName>
        <fullName evidence="6">LysR family transcriptional regulator</fullName>
    </submittedName>
</protein>
<dbReference type="RefSeq" id="WP_008740504.1">
    <property type="nucleotide sequence ID" value="NZ_CP004387.1"/>
</dbReference>
<dbReference type="Gene3D" id="3.40.190.290">
    <property type="match status" value="1"/>
</dbReference>
<dbReference type="CDD" id="cd08422">
    <property type="entry name" value="PBP2_CrgA_like"/>
    <property type="match status" value="1"/>
</dbReference>
<sequence>MNPMVDLDIFMAVVKAGTIAGAARELQLAPVSVKKRLLRLESVMGVTLVQRINRELGLTEPGKELYHRLLVIFDDLEKAIASASGTGDDIHGSLKVVSSLSIGKRQVESLILRFSYEHPQMVIQFHMEDKQVDFIRDGYDVAVTIGQPSDSTMVAKRLVANRSYLVASPDYLRGRPPLNSPADLKDHACLVLDCHGSFRESWPLRGDGRQEIIKVQPSMITDDSEVLHQWVMAGLGVAICSDLEIRQDLQSGRLVPVMEDYRLPNMDLYIIYAGRKNLPSRTRIFVEFIEQHIMGA</sequence>
<name>A0A0B4XL70_9GAMM</name>
<evidence type="ECO:0000256" key="1">
    <source>
        <dbReference type="ARBA" id="ARBA00009437"/>
    </source>
</evidence>
<accession>A0A0B4XL70</accession>
<keyword evidence="4" id="KW-0804">Transcription</keyword>
<keyword evidence="3" id="KW-0238">DNA-binding</keyword>
<dbReference type="PANTHER" id="PTHR30537:SF5">
    <property type="entry name" value="HTH-TYPE TRANSCRIPTIONAL ACTIVATOR TTDR-RELATED"/>
    <property type="match status" value="1"/>
</dbReference>
<dbReference type="InterPro" id="IPR000847">
    <property type="entry name" value="LysR_HTH_N"/>
</dbReference>
<reference evidence="6 7" key="1">
    <citation type="journal article" date="2012" name="J. Bacteriol.">
        <title>Genome sequence of an alkane-degrading bacterium, Alcanivorax pacificus type strain W11-5, isolated from deep sea sediment.</title>
        <authorList>
            <person name="Lai Q."/>
            <person name="Shao Z."/>
        </authorList>
    </citation>
    <scope>NUCLEOTIDE SEQUENCE [LARGE SCALE GENOMIC DNA]</scope>
    <source>
        <strain evidence="6 7">W11-5</strain>
    </source>
</reference>
<dbReference type="InterPro" id="IPR058163">
    <property type="entry name" value="LysR-type_TF_proteobact-type"/>
</dbReference>
<dbReference type="KEGG" id="apac:S7S_12860"/>
<evidence type="ECO:0000313" key="6">
    <source>
        <dbReference type="EMBL" id="AJD48984.1"/>
    </source>
</evidence>
<gene>
    <name evidence="6" type="ORF">S7S_12860</name>
</gene>
<dbReference type="GO" id="GO:0043565">
    <property type="term" value="F:sequence-specific DNA binding"/>
    <property type="evidence" value="ECO:0007669"/>
    <property type="project" value="TreeGrafter"/>
</dbReference>
<organism evidence="6 7">
    <name type="scientific">Isoalcanivorax pacificus W11-5</name>
    <dbReference type="NCBI Taxonomy" id="391936"/>
    <lineage>
        <taxon>Bacteria</taxon>
        <taxon>Pseudomonadati</taxon>
        <taxon>Pseudomonadota</taxon>
        <taxon>Gammaproteobacteria</taxon>
        <taxon>Oceanospirillales</taxon>
        <taxon>Alcanivoracaceae</taxon>
        <taxon>Isoalcanivorax</taxon>
    </lineage>
</organism>
<dbReference type="InterPro" id="IPR036390">
    <property type="entry name" value="WH_DNA-bd_sf"/>
</dbReference>
<keyword evidence="7" id="KW-1185">Reference proteome</keyword>
<dbReference type="Pfam" id="PF03466">
    <property type="entry name" value="LysR_substrate"/>
    <property type="match status" value="1"/>
</dbReference>